<dbReference type="Proteomes" id="UP000020218">
    <property type="component" value="Unassembled WGS sequence"/>
</dbReference>
<dbReference type="Pfam" id="PF10047">
    <property type="entry name" value="DUF2281"/>
    <property type="match status" value="1"/>
</dbReference>
<dbReference type="InterPro" id="IPR048851">
    <property type="entry name" value="PaaA2_dom"/>
</dbReference>
<dbReference type="EMBL" id="JFAX01000014">
    <property type="protein sequence ID" value="EXI66553.1"/>
    <property type="molecule type" value="Genomic_DNA"/>
</dbReference>
<name>A0A011MA11_9PROT</name>
<evidence type="ECO:0000313" key="3">
    <source>
        <dbReference type="EMBL" id="EXI66553.1"/>
    </source>
</evidence>
<evidence type="ECO:0000259" key="2">
    <source>
        <dbReference type="Pfam" id="PF21217"/>
    </source>
</evidence>
<feature type="domain" description="DUF2281" evidence="1">
    <location>
        <begin position="6"/>
        <end position="38"/>
    </location>
</feature>
<dbReference type="Gene3D" id="6.20.450.20">
    <property type="match status" value="1"/>
</dbReference>
<organism evidence="3 4">
    <name type="scientific">Candidatus Accumulibacter adjunctus</name>
    <dbReference type="NCBI Taxonomy" id="1454001"/>
    <lineage>
        <taxon>Bacteria</taxon>
        <taxon>Pseudomonadati</taxon>
        <taxon>Pseudomonadota</taxon>
        <taxon>Betaproteobacteria</taxon>
        <taxon>Candidatus Accumulibacter</taxon>
    </lineage>
</organism>
<feature type="domain" description="Stability determinant" evidence="2">
    <location>
        <begin position="46"/>
        <end position="69"/>
    </location>
</feature>
<accession>A0A011MA11</accession>
<dbReference type="PATRIC" id="fig|1454001.3.peg.2508"/>
<gene>
    <name evidence="3" type="ORF">AW08_02458</name>
</gene>
<dbReference type="InterPro" id="IPR018739">
    <property type="entry name" value="DUF2281"/>
</dbReference>
<sequence>MTLAETIYQRSLQLPEAAAQEALDFIEFLSQRYGVSATTIAAADGQAEAYDAWFKAQVQQAMDDPRPGIRAATARAYFAARRAALRQEIEPRR</sequence>
<proteinExistence type="predicted"/>
<evidence type="ECO:0000313" key="4">
    <source>
        <dbReference type="Proteomes" id="UP000020218"/>
    </source>
</evidence>
<dbReference type="AlphaFoldDB" id="A0A011MA11"/>
<reference evidence="3" key="1">
    <citation type="submission" date="2014-02" db="EMBL/GenBank/DDBJ databases">
        <title>Expanding our view of genomic diversity in Candidatus Accumulibacter clades.</title>
        <authorList>
            <person name="Skennerton C.T."/>
            <person name="Barr J.J."/>
            <person name="Slater F.R."/>
            <person name="Bond P.L."/>
            <person name="Tyson G.W."/>
        </authorList>
    </citation>
    <scope>NUCLEOTIDE SEQUENCE [LARGE SCALE GENOMIC DNA]</scope>
</reference>
<dbReference type="Pfam" id="PF21217">
    <property type="entry name" value="PaaA2"/>
    <property type="match status" value="1"/>
</dbReference>
<keyword evidence="4" id="KW-1185">Reference proteome</keyword>
<evidence type="ECO:0000259" key="1">
    <source>
        <dbReference type="Pfam" id="PF10047"/>
    </source>
</evidence>
<protein>
    <submittedName>
        <fullName evidence="3">Uncharacterized protein</fullName>
    </submittedName>
</protein>
<comment type="caution">
    <text evidence="3">The sequence shown here is derived from an EMBL/GenBank/DDBJ whole genome shotgun (WGS) entry which is preliminary data.</text>
</comment>